<gene>
    <name evidence="2" type="ORF">FQA18_16840</name>
</gene>
<keyword evidence="2" id="KW-0808">Transferase</keyword>
<sequence>MTGPLKQDSDADVMVVLDADKHRDWINQENGPTNALRAIKRRIENDPRFSQTDVKIDQNAVKVKYHDSTIEIVPAFRYSEVPHADHPSSGFNLFNDASDGYAIPDTHGQQSWQGTNPRKYKQMFDARDEAHNGRVSGLTRAAKDWADQNNVPVRSYHMEIMVYNYFEEKARRGEPVPSSYSELTREFMQSVPSRVQSRAEEPVYGEAVDKGMSRSERRKAAEKAKQAGQKLEEAKRLKEQGKTEEAKEKLREVHGGKFN</sequence>
<dbReference type="AlphaFoldDB" id="A0A558G4Y2"/>
<evidence type="ECO:0000256" key="1">
    <source>
        <dbReference type="SAM" id="MobiDB-lite"/>
    </source>
</evidence>
<dbReference type="EMBL" id="VMTR01000185">
    <property type="protein sequence ID" value="TVT92821.1"/>
    <property type="molecule type" value="Genomic_DNA"/>
</dbReference>
<feature type="region of interest" description="Disordered" evidence="1">
    <location>
        <begin position="191"/>
        <end position="259"/>
    </location>
</feature>
<dbReference type="InterPro" id="IPR053550">
    <property type="entry name" value="CD-NTase"/>
</dbReference>
<proteinExistence type="predicted"/>
<feature type="compositionally biased region" description="Basic and acidic residues" evidence="1">
    <location>
        <begin position="197"/>
        <end position="259"/>
    </location>
</feature>
<evidence type="ECO:0000313" key="2">
    <source>
        <dbReference type="EMBL" id="TVT92821.1"/>
    </source>
</evidence>
<organism evidence="2 3">
    <name type="scientific">Haloferax volcanii</name>
    <name type="common">Halobacterium volcanii</name>
    <dbReference type="NCBI Taxonomy" id="2246"/>
    <lineage>
        <taxon>Archaea</taxon>
        <taxon>Methanobacteriati</taxon>
        <taxon>Methanobacteriota</taxon>
        <taxon>Stenosarchaea group</taxon>
        <taxon>Halobacteria</taxon>
        <taxon>Halobacteriales</taxon>
        <taxon>Haloferacaceae</taxon>
        <taxon>Haloferax</taxon>
    </lineage>
</organism>
<evidence type="ECO:0000313" key="3">
    <source>
        <dbReference type="Proteomes" id="UP000320212"/>
    </source>
</evidence>
<accession>A0A558G4Y2</accession>
<dbReference type="GO" id="GO:0016740">
    <property type="term" value="F:transferase activity"/>
    <property type="evidence" value="ECO:0007669"/>
    <property type="project" value="UniProtKB-KW"/>
</dbReference>
<dbReference type="NCBIfam" id="NF041117">
    <property type="entry name" value="CBASS_cyclase_b"/>
    <property type="match status" value="1"/>
</dbReference>
<name>A0A558G4Y2_HALVO</name>
<dbReference type="Proteomes" id="UP000320212">
    <property type="component" value="Unassembled WGS sequence"/>
</dbReference>
<protein>
    <submittedName>
        <fullName evidence="2">Nucleotidyltransferase</fullName>
    </submittedName>
</protein>
<comment type="caution">
    <text evidence="2">The sequence shown here is derived from an EMBL/GenBank/DDBJ whole genome shotgun (WGS) entry which is preliminary data.</text>
</comment>
<reference evidence="2 3" key="1">
    <citation type="submission" date="2019-07" db="EMBL/GenBank/DDBJ databases">
        <title>Draft genome sequence of Haloferax volcanii SS0101, isolated from salt farm in Samut Sakhon, Thailand.</title>
        <authorList>
            <person name="Wanthongcharoen S."/>
            <person name="Yamprayoonswat W."/>
            <person name="Ruangsuj P."/>
            <person name="Thongpramul N."/>
            <person name="Jumpathong W."/>
            <person name="Sittihan S."/>
            <person name="Kanjanavas P."/>
            <person name="Yasawong M."/>
        </authorList>
    </citation>
    <scope>NUCLEOTIDE SEQUENCE [LARGE SCALE GENOMIC DNA]</scope>
    <source>
        <strain evidence="2 3">SS0101</strain>
    </source>
</reference>